<dbReference type="Proteomes" id="UP000262371">
    <property type="component" value="Unassembled WGS sequence"/>
</dbReference>
<dbReference type="EMBL" id="QUWV01000025">
    <property type="protein sequence ID" value="RFD21036.1"/>
    <property type="molecule type" value="Genomic_DNA"/>
</dbReference>
<dbReference type="PANTHER" id="PTHR46889:SF4">
    <property type="entry name" value="TRANSPOSASE INSO FOR INSERTION SEQUENCE ELEMENT IS911B-RELATED"/>
    <property type="match status" value="1"/>
</dbReference>
<proteinExistence type="predicted"/>
<reference evidence="2 3" key="1">
    <citation type="submission" date="2018-08" db="EMBL/GenBank/DDBJ databases">
        <title>Komagataeibacter sp. AV 382.</title>
        <authorList>
            <person name="Skraban J."/>
            <person name="Trcek J."/>
        </authorList>
    </citation>
    <scope>NUCLEOTIDE SEQUENCE [LARGE SCALE GENOMIC DNA]</scope>
    <source>
        <strain evidence="2 3">AV 382</strain>
    </source>
</reference>
<protein>
    <recommendedName>
        <fullName evidence="1">Integrase catalytic domain-containing protein</fullName>
    </recommendedName>
</protein>
<dbReference type="InterPro" id="IPR012337">
    <property type="entry name" value="RNaseH-like_sf"/>
</dbReference>
<evidence type="ECO:0000313" key="2">
    <source>
        <dbReference type="EMBL" id="RFD21036.1"/>
    </source>
</evidence>
<dbReference type="AlphaFoldDB" id="A0A371Z3F7"/>
<comment type="caution">
    <text evidence="2">The sequence shown here is derived from an EMBL/GenBank/DDBJ whole genome shotgun (WGS) entry which is preliminary data.</text>
</comment>
<gene>
    <name evidence="2" type="ORF">DY926_03035</name>
</gene>
<dbReference type="Pfam" id="PF13683">
    <property type="entry name" value="rve_3"/>
    <property type="match status" value="1"/>
</dbReference>
<dbReference type="GO" id="GO:0015074">
    <property type="term" value="P:DNA integration"/>
    <property type="evidence" value="ECO:0007669"/>
    <property type="project" value="InterPro"/>
</dbReference>
<dbReference type="OrthoDB" id="9803878at2"/>
<dbReference type="InterPro" id="IPR001584">
    <property type="entry name" value="Integrase_cat-core"/>
</dbReference>
<dbReference type="SUPFAM" id="SSF53098">
    <property type="entry name" value="Ribonuclease H-like"/>
    <property type="match status" value="1"/>
</dbReference>
<evidence type="ECO:0000313" key="3">
    <source>
        <dbReference type="Proteomes" id="UP000262371"/>
    </source>
</evidence>
<organism evidence="2 3">
    <name type="scientific">Komagataeibacter melaceti</name>
    <dbReference type="NCBI Taxonomy" id="2766577"/>
    <lineage>
        <taxon>Bacteria</taxon>
        <taxon>Pseudomonadati</taxon>
        <taxon>Pseudomonadota</taxon>
        <taxon>Alphaproteobacteria</taxon>
        <taxon>Acetobacterales</taxon>
        <taxon>Acetobacteraceae</taxon>
        <taxon>Komagataeibacter</taxon>
    </lineage>
</organism>
<evidence type="ECO:0000259" key="1">
    <source>
        <dbReference type="Pfam" id="PF13683"/>
    </source>
</evidence>
<dbReference type="InterPro" id="IPR050900">
    <property type="entry name" value="Transposase_IS3/IS150/IS904"/>
</dbReference>
<feature type="domain" description="Integrase catalytic" evidence="1">
    <location>
        <begin position="60"/>
        <end position="110"/>
    </location>
</feature>
<name>A0A371Z3F7_9PROT</name>
<accession>A0A371Z3F7</accession>
<sequence>MRRDFLYLVAILDWVTRRVLGWYLSNTMDTRFCIETLRFNRVLEECQICIGMDGCALWLDNVFIERRWRSLKYGCIYLRAFGTGSDIHVRLAEWVAHYNRQHSHIALGGRAADEAYHTAPMRSEWRNDINRVWLIQPPKLSEQTGRLYCPPN</sequence>
<dbReference type="PANTHER" id="PTHR46889">
    <property type="entry name" value="TRANSPOSASE INSF FOR INSERTION SEQUENCE IS3B-RELATED"/>
    <property type="match status" value="1"/>
</dbReference>
<keyword evidence="3" id="KW-1185">Reference proteome</keyword>